<sequence length="84" mass="9515">MGITNGAANVMSIIAPLLVGFVVQDPTDPYQWRLVFFISAAIYLVGNTLFVIFGRTEIQKWNEPEPKHSMTTKEKEIEEGRCQK</sequence>
<protein>
    <recommendedName>
        <fullName evidence="7">Major facilitator superfamily (MFS) profile domain-containing protein</fullName>
    </recommendedName>
</protein>
<dbReference type="EnsemblMetazoa" id="PPAI007200-RA">
    <property type="protein sequence ID" value="PPAI007200-PA"/>
    <property type="gene ID" value="PPAI007200"/>
</dbReference>
<evidence type="ECO:0000256" key="3">
    <source>
        <dbReference type="ARBA" id="ARBA00022989"/>
    </source>
</evidence>
<evidence type="ECO:0000313" key="8">
    <source>
        <dbReference type="EnsemblMetazoa" id="PPAI007200-PA"/>
    </source>
</evidence>
<organism evidence="8 9">
    <name type="scientific">Phlebotomus papatasi</name>
    <name type="common">Sandfly</name>
    <dbReference type="NCBI Taxonomy" id="29031"/>
    <lineage>
        <taxon>Eukaryota</taxon>
        <taxon>Metazoa</taxon>
        <taxon>Ecdysozoa</taxon>
        <taxon>Arthropoda</taxon>
        <taxon>Hexapoda</taxon>
        <taxon>Insecta</taxon>
        <taxon>Pterygota</taxon>
        <taxon>Neoptera</taxon>
        <taxon>Endopterygota</taxon>
        <taxon>Diptera</taxon>
        <taxon>Nematocera</taxon>
        <taxon>Psychodoidea</taxon>
        <taxon>Psychodidae</taxon>
        <taxon>Phlebotomus</taxon>
        <taxon>Phlebotomus</taxon>
    </lineage>
</organism>
<dbReference type="InterPro" id="IPR050382">
    <property type="entry name" value="MFS_Na/Anion_cotransporter"/>
</dbReference>
<proteinExistence type="predicted"/>
<keyword evidence="2 6" id="KW-0812">Transmembrane</keyword>
<dbReference type="AlphaFoldDB" id="A0A1B0GPK7"/>
<name>A0A1B0GPK7_PHLPP</name>
<dbReference type="PANTHER" id="PTHR11662:SF280">
    <property type="entry name" value="FI21844P1-RELATED"/>
    <property type="match status" value="1"/>
</dbReference>
<evidence type="ECO:0000256" key="2">
    <source>
        <dbReference type="ARBA" id="ARBA00022692"/>
    </source>
</evidence>
<feature type="domain" description="Major facilitator superfamily (MFS) profile" evidence="7">
    <location>
        <begin position="1"/>
        <end position="84"/>
    </location>
</feature>
<dbReference type="InterPro" id="IPR020846">
    <property type="entry name" value="MFS_dom"/>
</dbReference>
<feature type="transmembrane region" description="Helical" evidence="6">
    <location>
        <begin position="7"/>
        <end position="24"/>
    </location>
</feature>
<dbReference type="PANTHER" id="PTHR11662">
    <property type="entry name" value="SOLUTE CARRIER FAMILY 17"/>
    <property type="match status" value="1"/>
</dbReference>
<feature type="region of interest" description="Disordered" evidence="5">
    <location>
        <begin position="64"/>
        <end position="84"/>
    </location>
</feature>
<evidence type="ECO:0000313" key="9">
    <source>
        <dbReference type="Proteomes" id="UP000092462"/>
    </source>
</evidence>
<keyword evidence="3 6" id="KW-1133">Transmembrane helix</keyword>
<dbReference type="VEuPathDB" id="VectorBase:PPAI007200"/>
<dbReference type="GO" id="GO:0016020">
    <property type="term" value="C:membrane"/>
    <property type="evidence" value="ECO:0007669"/>
    <property type="project" value="UniProtKB-SubCell"/>
</dbReference>
<dbReference type="PROSITE" id="PS50850">
    <property type="entry name" value="MFS"/>
    <property type="match status" value="1"/>
</dbReference>
<evidence type="ECO:0000259" key="7">
    <source>
        <dbReference type="PROSITE" id="PS50850"/>
    </source>
</evidence>
<dbReference type="SUPFAM" id="SSF103473">
    <property type="entry name" value="MFS general substrate transporter"/>
    <property type="match status" value="1"/>
</dbReference>
<dbReference type="GO" id="GO:0022857">
    <property type="term" value="F:transmembrane transporter activity"/>
    <property type="evidence" value="ECO:0007669"/>
    <property type="project" value="InterPro"/>
</dbReference>
<dbReference type="VEuPathDB" id="VectorBase:PPAPM1_007619"/>
<keyword evidence="9" id="KW-1185">Reference proteome</keyword>
<feature type="transmembrane region" description="Helical" evidence="6">
    <location>
        <begin position="30"/>
        <end position="53"/>
    </location>
</feature>
<evidence type="ECO:0000256" key="5">
    <source>
        <dbReference type="SAM" id="MobiDB-lite"/>
    </source>
</evidence>
<evidence type="ECO:0000256" key="1">
    <source>
        <dbReference type="ARBA" id="ARBA00004141"/>
    </source>
</evidence>
<reference evidence="8" key="1">
    <citation type="submission" date="2022-08" db="UniProtKB">
        <authorList>
            <consortium name="EnsemblMetazoa"/>
        </authorList>
    </citation>
    <scope>IDENTIFICATION</scope>
    <source>
        <strain evidence="8">Israel</strain>
    </source>
</reference>
<dbReference type="InterPro" id="IPR036259">
    <property type="entry name" value="MFS_trans_sf"/>
</dbReference>
<accession>A0A1B0GPK7</accession>
<dbReference type="EMBL" id="AJVK01059773">
    <property type="status" value="NOT_ANNOTATED_CDS"/>
    <property type="molecule type" value="Genomic_DNA"/>
</dbReference>
<evidence type="ECO:0000256" key="4">
    <source>
        <dbReference type="ARBA" id="ARBA00023136"/>
    </source>
</evidence>
<dbReference type="Proteomes" id="UP000092462">
    <property type="component" value="Unassembled WGS sequence"/>
</dbReference>
<evidence type="ECO:0000256" key="6">
    <source>
        <dbReference type="SAM" id="Phobius"/>
    </source>
</evidence>
<keyword evidence="4 6" id="KW-0472">Membrane</keyword>
<dbReference type="Gene3D" id="1.20.1250.20">
    <property type="entry name" value="MFS general substrate transporter like domains"/>
    <property type="match status" value="1"/>
</dbReference>
<dbReference type="GO" id="GO:0006820">
    <property type="term" value="P:monoatomic anion transport"/>
    <property type="evidence" value="ECO:0007669"/>
    <property type="project" value="TreeGrafter"/>
</dbReference>
<comment type="subcellular location">
    <subcellularLocation>
        <location evidence="1">Membrane</location>
        <topology evidence="1">Multi-pass membrane protein</topology>
    </subcellularLocation>
</comment>